<accession>A0ABU5RXH3</accession>
<evidence type="ECO:0000313" key="3">
    <source>
        <dbReference type="Proteomes" id="UP001304461"/>
    </source>
</evidence>
<comment type="caution">
    <text evidence="2">The sequence shown here is derived from an EMBL/GenBank/DDBJ whole genome shotgun (WGS) entry which is preliminary data.</text>
</comment>
<sequence>MDNTPAPNWWARNWKWLVPAGCLTGVAGFAGCIALIVGLVFGLIKSTTPYQQALAKAQKDPVVIGRLGAPINGGLLVSGSVNLSGGAGQANLAIPLQGSKASGTLYVEARQSAGTWTYSTLTVRPDGPGEPISLLRPSL</sequence>
<evidence type="ECO:0000313" key="2">
    <source>
        <dbReference type="EMBL" id="MEA5392468.1"/>
    </source>
</evidence>
<dbReference type="Proteomes" id="UP001304461">
    <property type="component" value="Unassembled WGS sequence"/>
</dbReference>
<name>A0ABU5RXH3_9CYAN</name>
<keyword evidence="1" id="KW-0472">Membrane</keyword>
<keyword evidence="3" id="KW-1185">Reference proteome</keyword>
<reference evidence="2 3" key="1">
    <citation type="submission" date="2023-12" db="EMBL/GenBank/DDBJ databases">
        <title>Baltic Sea Cyanobacteria.</title>
        <authorList>
            <person name="Delbaje E."/>
            <person name="Fewer D.P."/>
            <person name="Shishido T.K."/>
        </authorList>
    </citation>
    <scope>NUCLEOTIDE SEQUENCE [LARGE SCALE GENOMIC DNA]</scope>
    <source>
        <strain evidence="2 3">UHCC 0139</strain>
    </source>
</reference>
<dbReference type="RefSeq" id="WP_323306415.1">
    <property type="nucleotide sequence ID" value="NZ_JAYGHX010000011.1"/>
</dbReference>
<feature type="transmembrane region" description="Helical" evidence="1">
    <location>
        <begin position="16"/>
        <end position="44"/>
    </location>
</feature>
<organism evidence="2 3">
    <name type="scientific">Cyanobium gracile UHCC 0139</name>
    <dbReference type="NCBI Taxonomy" id="3110308"/>
    <lineage>
        <taxon>Bacteria</taxon>
        <taxon>Bacillati</taxon>
        <taxon>Cyanobacteriota</taxon>
        <taxon>Cyanophyceae</taxon>
        <taxon>Synechococcales</taxon>
        <taxon>Prochlorococcaceae</taxon>
        <taxon>Cyanobium</taxon>
    </lineage>
</organism>
<keyword evidence="1" id="KW-0812">Transmembrane</keyword>
<dbReference type="InterPro" id="IPR014807">
    <property type="entry name" value="Coa1"/>
</dbReference>
<protein>
    <submittedName>
        <fullName evidence="2">Cytochrome c oxidase assembly factor Coa1 family protein</fullName>
    </submittedName>
</protein>
<evidence type="ECO:0000256" key="1">
    <source>
        <dbReference type="SAM" id="Phobius"/>
    </source>
</evidence>
<gene>
    <name evidence="2" type="ORF">VB738_14490</name>
</gene>
<dbReference type="EMBL" id="JAYGHX010000011">
    <property type="protein sequence ID" value="MEA5392468.1"/>
    <property type="molecule type" value="Genomic_DNA"/>
</dbReference>
<keyword evidence="1" id="KW-1133">Transmembrane helix</keyword>
<proteinExistence type="predicted"/>
<dbReference type="Pfam" id="PF08695">
    <property type="entry name" value="Coa1"/>
    <property type="match status" value="1"/>
</dbReference>